<evidence type="ECO:0000313" key="2">
    <source>
        <dbReference type="WBParaSite" id="nRc.2.0.1.t42109-RA"/>
    </source>
</evidence>
<dbReference type="Proteomes" id="UP000887565">
    <property type="component" value="Unplaced"/>
</dbReference>
<keyword evidence="1" id="KW-1185">Reference proteome</keyword>
<evidence type="ECO:0000313" key="1">
    <source>
        <dbReference type="Proteomes" id="UP000887565"/>
    </source>
</evidence>
<reference evidence="2" key="1">
    <citation type="submission" date="2022-11" db="UniProtKB">
        <authorList>
            <consortium name="WormBaseParasite"/>
        </authorList>
    </citation>
    <scope>IDENTIFICATION</scope>
</reference>
<dbReference type="WBParaSite" id="nRc.2.0.1.t42109-RA">
    <property type="protein sequence ID" value="nRc.2.0.1.t42109-RA"/>
    <property type="gene ID" value="nRc.2.0.1.g42109"/>
</dbReference>
<protein>
    <submittedName>
        <fullName evidence="2">Uncharacterized protein</fullName>
    </submittedName>
</protein>
<name>A0A915KT74_ROMCU</name>
<accession>A0A915KT74</accession>
<sequence length="82" mass="9164">MRCKTKGDSMPTMTLTLQVIDRFVKNEQSANYSGEATPRKKMKISQSSILPLYEVFINFNGNPGTLLTNISGLQAFSLFNTK</sequence>
<dbReference type="AlphaFoldDB" id="A0A915KT74"/>
<proteinExistence type="predicted"/>
<organism evidence="1 2">
    <name type="scientific">Romanomermis culicivorax</name>
    <name type="common">Nematode worm</name>
    <dbReference type="NCBI Taxonomy" id="13658"/>
    <lineage>
        <taxon>Eukaryota</taxon>
        <taxon>Metazoa</taxon>
        <taxon>Ecdysozoa</taxon>
        <taxon>Nematoda</taxon>
        <taxon>Enoplea</taxon>
        <taxon>Dorylaimia</taxon>
        <taxon>Mermithida</taxon>
        <taxon>Mermithoidea</taxon>
        <taxon>Mermithidae</taxon>
        <taxon>Romanomermis</taxon>
    </lineage>
</organism>